<keyword evidence="1" id="KW-0808">Transferase</keyword>
<evidence type="ECO:0000313" key="4">
    <source>
        <dbReference type="EMBL" id="SHF98625.1"/>
    </source>
</evidence>
<keyword evidence="3" id="KW-0902">Two-component regulatory system</keyword>
<gene>
    <name evidence="4" type="ORF">SAMN05443144_11681</name>
</gene>
<dbReference type="SUPFAM" id="SSF55874">
    <property type="entry name" value="ATPase domain of HSP90 chaperone/DNA topoisomerase II/histidine kinase"/>
    <property type="match status" value="1"/>
</dbReference>
<evidence type="ECO:0000313" key="5">
    <source>
        <dbReference type="Proteomes" id="UP000184041"/>
    </source>
</evidence>
<dbReference type="InterPro" id="IPR004358">
    <property type="entry name" value="Sig_transdc_His_kin-like_C"/>
</dbReference>
<dbReference type="PRINTS" id="PR00344">
    <property type="entry name" value="BCTRLSENSOR"/>
</dbReference>
<keyword evidence="2" id="KW-0418">Kinase</keyword>
<keyword evidence="5" id="KW-1185">Reference proteome</keyword>
<dbReference type="EMBL" id="FQUS01000016">
    <property type="protein sequence ID" value="SHF98625.1"/>
    <property type="molecule type" value="Genomic_DNA"/>
</dbReference>
<dbReference type="STRING" id="1194090.SAMN05443144_11681"/>
<dbReference type="PANTHER" id="PTHR24421">
    <property type="entry name" value="NITRATE/NITRITE SENSOR PROTEIN NARX-RELATED"/>
    <property type="match status" value="1"/>
</dbReference>
<dbReference type="InterPro" id="IPR036890">
    <property type="entry name" value="HATPase_C_sf"/>
</dbReference>
<evidence type="ECO:0000256" key="1">
    <source>
        <dbReference type="ARBA" id="ARBA00022679"/>
    </source>
</evidence>
<dbReference type="Proteomes" id="UP000184041">
    <property type="component" value="Unassembled WGS sequence"/>
</dbReference>
<protein>
    <recommendedName>
        <fullName evidence="6">Histidine kinase-, DNA gyrase B-, and HSP90-like ATPase</fullName>
    </recommendedName>
</protein>
<evidence type="ECO:0000256" key="3">
    <source>
        <dbReference type="ARBA" id="ARBA00023012"/>
    </source>
</evidence>
<evidence type="ECO:0008006" key="6">
    <source>
        <dbReference type="Google" id="ProtNLM"/>
    </source>
</evidence>
<dbReference type="InterPro" id="IPR050482">
    <property type="entry name" value="Sensor_HK_TwoCompSys"/>
</dbReference>
<dbReference type="AlphaFoldDB" id="A0A1M5G4D8"/>
<organism evidence="4 5">
    <name type="scientific">Fodinibius roseus</name>
    <dbReference type="NCBI Taxonomy" id="1194090"/>
    <lineage>
        <taxon>Bacteria</taxon>
        <taxon>Pseudomonadati</taxon>
        <taxon>Balneolota</taxon>
        <taxon>Balneolia</taxon>
        <taxon>Balneolales</taxon>
        <taxon>Balneolaceae</taxon>
        <taxon>Fodinibius</taxon>
    </lineage>
</organism>
<evidence type="ECO:0000256" key="2">
    <source>
        <dbReference type="ARBA" id="ARBA00022777"/>
    </source>
</evidence>
<dbReference type="GO" id="GO:0016301">
    <property type="term" value="F:kinase activity"/>
    <property type="evidence" value="ECO:0007669"/>
    <property type="project" value="UniProtKB-KW"/>
</dbReference>
<accession>A0A1M5G4D8</accession>
<proteinExistence type="predicted"/>
<name>A0A1M5G4D8_9BACT</name>
<dbReference type="Gene3D" id="3.30.565.10">
    <property type="entry name" value="Histidine kinase-like ATPase, C-terminal domain"/>
    <property type="match status" value="1"/>
</dbReference>
<reference evidence="4 5" key="1">
    <citation type="submission" date="2016-11" db="EMBL/GenBank/DDBJ databases">
        <authorList>
            <person name="Jaros S."/>
            <person name="Januszkiewicz K."/>
            <person name="Wedrychowicz H."/>
        </authorList>
    </citation>
    <scope>NUCLEOTIDE SEQUENCE [LARGE SCALE GENOMIC DNA]</scope>
    <source>
        <strain evidence="4 5">DSM 21986</strain>
    </source>
</reference>
<dbReference type="GO" id="GO:0000160">
    <property type="term" value="P:phosphorelay signal transduction system"/>
    <property type="evidence" value="ECO:0007669"/>
    <property type="project" value="UniProtKB-KW"/>
</dbReference>
<sequence>MNVDDQFLYMTIEDDGMGLEVSEDTEDGMGIHIMRYRIELIGGTFEIKTTPNIGETGTTVTCRIPLKEVEGYIE</sequence>